<reference evidence="12" key="1">
    <citation type="submission" date="2017-11" db="EMBL/GenBank/DDBJ databases">
        <authorList>
            <person name="Watanabe M."/>
            <person name="Kojima H."/>
        </authorList>
    </citation>
    <scope>NUCLEOTIDE SEQUENCE [LARGE SCALE GENOMIC DNA]</scope>
    <source>
        <strain evidence="12">Tokyo 01</strain>
    </source>
</reference>
<evidence type="ECO:0000256" key="1">
    <source>
        <dbReference type="ARBA" id="ARBA00004167"/>
    </source>
</evidence>
<evidence type="ECO:0000256" key="3">
    <source>
        <dbReference type="ARBA" id="ARBA00022692"/>
    </source>
</evidence>
<comment type="subcellular location">
    <subcellularLocation>
        <location evidence="9">Cell membrane</location>
        <topology evidence="9">Single-pass membrane protein</topology>
    </subcellularLocation>
    <subcellularLocation>
        <location evidence="1">Membrane</location>
        <topology evidence="1">Single-pass membrane protein</topology>
    </subcellularLocation>
</comment>
<protein>
    <recommendedName>
        <fullName evidence="9">Sec-independent protein translocase protein TatA</fullName>
    </recommendedName>
</protein>
<evidence type="ECO:0000256" key="5">
    <source>
        <dbReference type="ARBA" id="ARBA00022989"/>
    </source>
</evidence>
<dbReference type="GO" id="GO:0033281">
    <property type="term" value="C:TAT protein transport complex"/>
    <property type="evidence" value="ECO:0007669"/>
    <property type="project" value="UniProtKB-UniRule"/>
</dbReference>
<feature type="region of interest" description="Disordered" evidence="10">
    <location>
        <begin position="67"/>
        <end position="158"/>
    </location>
</feature>
<evidence type="ECO:0000256" key="7">
    <source>
        <dbReference type="ARBA" id="ARBA00023136"/>
    </source>
</evidence>
<keyword evidence="6 9" id="KW-0811">Translocation</keyword>
<evidence type="ECO:0000256" key="9">
    <source>
        <dbReference type="HAMAP-Rule" id="MF_00236"/>
    </source>
</evidence>
<organism evidence="11 12">
    <name type="scientific">Desulfonema ishimotonii</name>
    <dbReference type="NCBI Taxonomy" id="45657"/>
    <lineage>
        <taxon>Bacteria</taxon>
        <taxon>Pseudomonadati</taxon>
        <taxon>Thermodesulfobacteriota</taxon>
        <taxon>Desulfobacteria</taxon>
        <taxon>Desulfobacterales</taxon>
        <taxon>Desulfococcaceae</taxon>
        <taxon>Desulfonema</taxon>
    </lineage>
</organism>
<dbReference type="NCBIfam" id="NF011430">
    <property type="entry name" value="PRK14861.1"/>
    <property type="match status" value="1"/>
</dbReference>
<keyword evidence="4 9" id="KW-0653">Protein transport</keyword>
<comment type="function">
    <text evidence="8">Part of the twin-arginine translocation (Tat) system that transports large folded proteins containing a characteristic twin-arginine motif in their signal peptide across the thylakoid membrane. Involved in delta pH-dependent protein transport required for chloroplast development, especially thylakoid membrane formation. TATC and TATB mediate precursor recognition, whereas TATA facilitates translocation.</text>
</comment>
<keyword evidence="7 9" id="KW-0472">Membrane</keyword>
<dbReference type="HAMAP" id="MF_00236">
    <property type="entry name" value="TatA_E"/>
    <property type="match status" value="1"/>
</dbReference>
<sequence length="158" mass="17281">MFGMGMPEILLILAIALIVIGPKKLPELAKSLGRAMNEFKKATSELKETMEIDYDVKDVKKTFDDIETELKKPVDVTPVKQKETEDTPPETSETAAPPSPDTVLMKKKAAPKPVSDKVSESEEDMAGTDIPAELLAESEETREAGSEKAKKGHIRNDA</sequence>
<comment type="similarity">
    <text evidence="9">Belongs to the TatA/E family.</text>
</comment>
<dbReference type="PANTHER" id="PTHR33162">
    <property type="entry name" value="SEC-INDEPENDENT PROTEIN TRANSLOCASE PROTEIN TATA, CHLOROPLASTIC"/>
    <property type="match status" value="1"/>
</dbReference>
<dbReference type="OrthoDB" id="9810561at2"/>
<evidence type="ECO:0000313" key="11">
    <source>
        <dbReference type="EMBL" id="GBC62017.1"/>
    </source>
</evidence>
<feature type="compositionally biased region" description="Basic and acidic residues" evidence="10">
    <location>
        <begin position="67"/>
        <end position="85"/>
    </location>
</feature>
<dbReference type="PRINTS" id="PR01506">
    <property type="entry name" value="TATBPROTEIN"/>
</dbReference>
<evidence type="ECO:0000256" key="8">
    <source>
        <dbReference type="ARBA" id="ARBA00025340"/>
    </source>
</evidence>
<dbReference type="EMBL" id="BEXT01000001">
    <property type="protein sequence ID" value="GBC62017.1"/>
    <property type="molecule type" value="Genomic_DNA"/>
</dbReference>
<reference evidence="12" key="2">
    <citation type="submission" date="2019-01" db="EMBL/GenBank/DDBJ databases">
        <title>Genome sequence of Desulfonema ishimotonii strain Tokyo 01.</title>
        <authorList>
            <person name="Fukui M."/>
        </authorList>
    </citation>
    <scope>NUCLEOTIDE SEQUENCE [LARGE SCALE GENOMIC DNA]</scope>
    <source>
        <strain evidence="12">Tokyo 01</strain>
    </source>
</reference>
<comment type="subunit">
    <text evidence="9">Forms a complex with TatC.</text>
</comment>
<proteinExistence type="inferred from homology"/>
<comment type="caution">
    <text evidence="11">The sequence shown here is derived from an EMBL/GenBank/DDBJ whole genome shotgun (WGS) entry which is preliminary data.</text>
</comment>
<evidence type="ECO:0000256" key="2">
    <source>
        <dbReference type="ARBA" id="ARBA00022448"/>
    </source>
</evidence>
<dbReference type="NCBIfam" id="TIGR01411">
    <property type="entry name" value="tatAE"/>
    <property type="match status" value="1"/>
</dbReference>
<evidence type="ECO:0000256" key="6">
    <source>
        <dbReference type="ARBA" id="ARBA00023010"/>
    </source>
</evidence>
<keyword evidence="3 9" id="KW-0812">Transmembrane</keyword>
<name>A0A401FYI0_9BACT</name>
<dbReference type="GO" id="GO:0008320">
    <property type="term" value="F:protein transmembrane transporter activity"/>
    <property type="evidence" value="ECO:0007669"/>
    <property type="project" value="UniProtKB-UniRule"/>
</dbReference>
<dbReference type="Pfam" id="PF02416">
    <property type="entry name" value="TatA_B_E"/>
    <property type="match status" value="1"/>
</dbReference>
<keyword evidence="2 9" id="KW-0813">Transport</keyword>
<dbReference type="PANTHER" id="PTHR33162:SF1">
    <property type="entry name" value="SEC-INDEPENDENT PROTEIN TRANSLOCASE PROTEIN TATA, CHLOROPLASTIC"/>
    <property type="match status" value="1"/>
</dbReference>
<evidence type="ECO:0000256" key="4">
    <source>
        <dbReference type="ARBA" id="ARBA00022927"/>
    </source>
</evidence>
<accession>A0A401FYI0</accession>
<gene>
    <name evidence="9" type="primary">tatA</name>
    <name evidence="11" type="ORF">DENIS_2980</name>
</gene>
<dbReference type="InterPro" id="IPR006312">
    <property type="entry name" value="TatA/E"/>
</dbReference>
<keyword evidence="9" id="KW-1003">Cell membrane</keyword>
<comment type="function">
    <text evidence="9">Part of the twin-arginine translocation (Tat) system that transports large folded proteins containing a characteristic twin-arginine motif in their signal peptide across membranes. TatA could form the protein-conducting channel of the Tat system.</text>
</comment>
<dbReference type="InterPro" id="IPR003369">
    <property type="entry name" value="TatA/B/E"/>
</dbReference>
<dbReference type="GO" id="GO:0043953">
    <property type="term" value="P:protein transport by the Tat complex"/>
    <property type="evidence" value="ECO:0007669"/>
    <property type="project" value="UniProtKB-UniRule"/>
</dbReference>
<evidence type="ECO:0000256" key="10">
    <source>
        <dbReference type="SAM" id="MobiDB-lite"/>
    </source>
</evidence>
<dbReference type="Gene3D" id="1.20.5.3310">
    <property type="match status" value="1"/>
</dbReference>
<dbReference type="AlphaFoldDB" id="A0A401FYI0"/>
<dbReference type="GO" id="GO:0006886">
    <property type="term" value="P:intracellular protein transport"/>
    <property type="evidence" value="ECO:0007669"/>
    <property type="project" value="UniProtKB-ARBA"/>
</dbReference>
<keyword evidence="12" id="KW-1185">Reference proteome</keyword>
<feature type="compositionally biased region" description="Basic and acidic residues" evidence="10">
    <location>
        <begin position="139"/>
        <end position="158"/>
    </location>
</feature>
<dbReference type="Proteomes" id="UP000288096">
    <property type="component" value="Unassembled WGS sequence"/>
</dbReference>
<keyword evidence="5 9" id="KW-1133">Transmembrane helix</keyword>
<evidence type="ECO:0000313" key="12">
    <source>
        <dbReference type="Proteomes" id="UP000288096"/>
    </source>
</evidence>